<reference evidence="1" key="1">
    <citation type="journal article" date="2021" name="New Phytol.">
        <title>Evolutionary innovations through gain and loss of genes in the ectomycorrhizal Boletales.</title>
        <authorList>
            <person name="Wu G."/>
            <person name="Miyauchi S."/>
            <person name="Morin E."/>
            <person name="Kuo A."/>
            <person name="Drula E."/>
            <person name="Varga T."/>
            <person name="Kohler A."/>
            <person name="Feng B."/>
            <person name="Cao Y."/>
            <person name="Lipzen A."/>
            <person name="Daum C."/>
            <person name="Hundley H."/>
            <person name="Pangilinan J."/>
            <person name="Johnson J."/>
            <person name="Barry K."/>
            <person name="LaButti K."/>
            <person name="Ng V."/>
            <person name="Ahrendt S."/>
            <person name="Min B."/>
            <person name="Choi I.G."/>
            <person name="Park H."/>
            <person name="Plett J.M."/>
            <person name="Magnuson J."/>
            <person name="Spatafora J.W."/>
            <person name="Nagy L.G."/>
            <person name="Henrissat B."/>
            <person name="Grigoriev I.V."/>
            <person name="Yang Z.L."/>
            <person name="Xu J."/>
            <person name="Martin F.M."/>
        </authorList>
    </citation>
    <scope>NUCLEOTIDE SEQUENCE</scope>
    <source>
        <strain evidence="1">ATCC 28755</strain>
    </source>
</reference>
<evidence type="ECO:0000313" key="2">
    <source>
        <dbReference type="Proteomes" id="UP000790377"/>
    </source>
</evidence>
<name>A0ACB7ZPK1_9AGAM</name>
<gene>
    <name evidence="1" type="ORF">BJ138DRAFT_271903</name>
</gene>
<organism evidence="1 2">
    <name type="scientific">Hygrophoropsis aurantiaca</name>
    <dbReference type="NCBI Taxonomy" id="72124"/>
    <lineage>
        <taxon>Eukaryota</taxon>
        <taxon>Fungi</taxon>
        <taxon>Dikarya</taxon>
        <taxon>Basidiomycota</taxon>
        <taxon>Agaricomycotina</taxon>
        <taxon>Agaricomycetes</taxon>
        <taxon>Agaricomycetidae</taxon>
        <taxon>Boletales</taxon>
        <taxon>Coniophorineae</taxon>
        <taxon>Hygrophoropsidaceae</taxon>
        <taxon>Hygrophoropsis</taxon>
    </lineage>
</organism>
<sequence length="262" mass="28920">MVHIRTSHRKTSSSRARSSTPSRSKSMIKQAAGPNPQSKRQRQKQEHFKRQRRQAAFAIQRAQRERWASISRDTQGIVLGDGKYVEETSHRSVSSSALDSAAFRALCTASSSSTVHPLDAFKSLTPCTQESLIKSLHSVHDISPQIILSKQGTTFYPHFSPTLAKWHRPESSNEHPVSTKITFMPTTTLAAARRMHEDHSDLSTDPSRSLPTTSIGLLAFASPKRPGGGFLHGGNEQEEGLARSTSLVANLQTDSAKDFYKT</sequence>
<dbReference type="EMBL" id="MU269496">
    <property type="protein sequence ID" value="KAH7902821.1"/>
    <property type="molecule type" value="Genomic_DNA"/>
</dbReference>
<proteinExistence type="predicted"/>
<comment type="caution">
    <text evidence="1">The sequence shown here is derived from an EMBL/GenBank/DDBJ whole genome shotgun (WGS) entry which is preliminary data.</text>
</comment>
<feature type="non-terminal residue" evidence="1">
    <location>
        <position position="262"/>
    </location>
</feature>
<keyword evidence="2" id="KW-1185">Reference proteome</keyword>
<protein>
    <submittedName>
        <fullName evidence="1">Uncharacterized protein</fullName>
    </submittedName>
</protein>
<dbReference type="Proteomes" id="UP000790377">
    <property type="component" value="Unassembled WGS sequence"/>
</dbReference>
<evidence type="ECO:0000313" key="1">
    <source>
        <dbReference type="EMBL" id="KAH7902821.1"/>
    </source>
</evidence>
<accession>A0ACB7ZPK1</accession>